<feature type="compositionally biased region" description="Low complexity" evidence="1">
    <location>
        <begin position="427"/>
        <end position="439"/>
    </location>
</feature>
<feature type="region of interest" description="Disordered" evidence="1">
    <location>
        <begin position="883"/>
        <end position="908"/>
    </location>
</feature>
<comment type="caution">
    <text evidence="2">The sequence shown here is derived from an EMBL/GenBank/DDBJ whole genome shotgun (WGS) entry which is preliminary data.</text>
</comment>
<dbReference type="EMBL" id="JAWIZZ010000053">
    <property type="protein sequence ID" value="KAK5778323.1"/>
    <property type="molecule type" value="Genomic_DNA"/>
</dbReference>
<protein>
    <submittedName>
        <fullName evidence="2">Uncharacterized protein</fullName>
    </submittedName>
</protein>
<proteinExistence type="predicted"/>
<dbReference type="AlphaFoldDB" id="A0AAN7WKW3"/>
<accession>A0AAN7WKW3</accession>
<feature type="compositionally biased region" description="Basic and acidic residues" evidence="1">
    <location>
        <begin position="372"/>
        <end position="381"/>
    </location>
</feature>
<feature type="region of interest" description="Disordered" evidence="1">
    <location>
        <begin position="415"/>
        <end position="444"/>
    </location>
</feature>
<dbReference type="PANTHER" id="PTHR22794:SF2">
    <property type="entry name" value="THAP DOMAIN-CONTAINING PROTEIN 11"/>
    <property type="match status" value="1"/>
</dbReference>
<feature type="region of interest" description="Disordered" evidence="1">
    <location>
        <begin position="290"/>
        <end position="319"/>
    </location>
</feature>
<evidence type="ECO:0000313" key="2">
    <source>
        <dbReference type="EMBL" id="KAK5778323.1"/>
    </source>
</evidence>
<dbReference type="InterPro" id="IPR018857">
    <property type="entry name" value="TORC1_cplx_su_TCO89"/>
</dbReference>
<organism evidence="2 3">
    <name type="scientific">Arxiozyma heterogenica</name>
    <dbReference type="NCBI Taxonomy" id="278026"/>
    <lineage>
        <taxon>Eukaryota</taxon>
        <taxon>Fungi</taxon>
        <taxon>Dikarya</taxon>
        <taxon>Ascomycota</taxon>
        <taxon>Saccharomycotina</taxon>
        <taxon>Saccharomycetes</taxon>
        <taxon>Saccharomycetales</taxon>
        <taxon>Saccharomycetaceae</taxon>
        <taxon>Arxiozyma</taxon>
    </lineage>
</organism>
<dbReference type="GO" id="GO:0031929">
    <property type="term" value="P:TOR signaling"/>
    <property type="evidence" value="ECO:0007669"/>
    <property type="project" value="InterPro"/>
</dbReference>
<gene>
    <name evidence="2" type="ORF">RI543_003982</name>
</gene>
<dbReference type="GO" id="GO:0000329">
    <property type="term" value="C:fungal-type vacuole membrane"/>
    <property type="evidence" value="ECO:0007669"/>
    <property type="project" value="TreeGrafter"/>
</dbReference>
<feature type="compositionally biased region" description="Basic and acidic residues" evidence="1">
    <location>
        <begin position="260"/>
        <end position="272"/>
    </location>
</feature>
<feature type="region of interest" description="Disordered" evidence="1">
    <location>
        <begin position="350"/>
        <end position="381"/>
    </location>
</feature>
<dbReference type="GO" id="GO:0031931">
    <property type="term" value="C:TORC1 complex"/>
    <property type="evidence" value="ECO:0007669"/>
    <property type="project" value="InterPro"/>
</dbReference>
<name>A0AAN7WKW3_9SACH</name>
<sequence length="908" mass="102974">MVHRTKSQESKISLDTTNQNINSDYLSHHHHPINNAKHPRQFSTRSRAKSTASFKGLRRTLGHDISKSMDKPHHHQLHHGSNNPIARIKSTDLLYRRRTLSALNMTSLGISGFHNKPIIQSTYSSGSHSHSCSNSFSHPSIGIRPAMTKSTHSVLQYNNEKPKNSLDNINDSPSEEEVDYFTDEELNLNEENDSKKITLSENLNEDINTNDTGIIDKISTTTNITIIPKPPSKKPQFTLGNDYVKLDNSTQSSDSDEEESSSKKEFHNIKSNENHLNDIKIVKENNFAKAKKKQEYQNSSDEISVDEEKKSEHKNNTNVDNITITSNHSISHQNQIVRQHSEDHIDTAESINTITSNELTRQTRNQKRSLSHSKDTDHIEYDSQTEKLTPTQKDLLVNNERTNCESYKSKFNQLNSSSKDNFEESKINGNNQNQSINNSPTGQYIPTMILSQSTGIERTFEHPASIQNSLSNELHITATSSKGDSDNDKIIPTSIPLVYSEKQNINTNFSDQVIPNKVKQSNVVLQENNRIIEYPPTMANDNQKQSSKPKFQKQIEIKNKRSGFSNSYSSLSNNLQRANAAASLAMVANVENNSSKLKLKKSTASIIQENSSKHSSYISTIFNRRPNSRQQQYLKQERRSSIEKNAPSLLSQLSNNNRKTSVTGNKINVDDNFSNFSQFLKSDNTNDGDLRTQRKLWLQRENSIMDLNLQKDGNADSIFMATNVDVKREFERISHEYTSLRRFYNTIDAALTRFESNKDHIQSTVGKASTNANIKSQSRKPPNNNEIAQSLTSQRDNVLKAFISDRSVPSKINDSNLKADDFFGNTQNSRLQRILTTIWNQESANFNNEINPLNAKNSSRTTIDESNTNINPDLRQAYHHNGAHHSSMHAARHSLRNATESSTNFYRQ</sequence>
<evidence type="ECO:0000313" key="3">
    <source>
        <dbReference type="Proteomes" id="UP001306508"/>
    </source>
</evidence>
<feature type="compositionally biased region" description="Basic and acidic residues" evidence="1">
    <location>
        <begin position="306"/>
        <end position="315"/>
    </location>
</feature>
<feature type="compositionally biased region" description="Polar residues" evidence="1">
    <location>
        <begin position="350"/>
        <end position="363"/>
    </location>
</feature>
<feature type="region of interest" description="Disordered" evidence="1">
    <location>
        <begin position="763"/>
        <end position="787"/>
    </location>
</feature>
<dbReference type="Proteomes" id="UP001306508">
    <property type="component" value="Unassembled WGS sequence"/>
</dbReference>
<feature type="compositionally biased region" description="Basic residues" evidence="1">
    <location>
        <begin position="883"/>
        <end position="895"/>
    </location>
</feature>
<feature type="compositionally biased region" description="Polar residues" evidence="1">
    <location>
        <begin position="41"/>
        <end position="53"/>
    </location>
</feature>
<dbReference type="PANTHER" id="PTHR22794">
    <property type="entry name" value="THAP DOMAIN PROTEIN 11"/>
    <property type="match status" value="1"/>
</dbReference>
<feature type="compositionally biased region" description="Basic residues" evidence="1">
    <location>
        <begin position="28"/>
        <end position="40"/>
    </location>
</feature>
<keyword evidence="3" id="KW-1185">Reference proteome</keyword>
<evidence type="ECO:0000256" key="1">
    <source>
        <dbReference type="SAM" id="MobiDB-lite"/>
    </source>
</evidence>
<dbReference type="Pfam" id="PF10452">
    <property type="entry name" value="TCO89"/>
    <property type="match status" value="1"/>
</dbReference>
<feature type="compositionally biased region" description="Polar residues" evidence="1">
    <location>
        <begin position="158"/>
        <end position="172"/>
    </location>
</feature>
<feature type="region of interest" description="Disordered" evidence="1">
    <location>
        <begin position="158"/>
        <end position="177"/>
    </location>
</feature>
<feature type="compositionally biased region" description="Polar residues" evidence="1">
    <location>
        <begin position="896"/>
        <end position="908"/>
    </location>
</feature>
<feature type="region of interest" description="Disordered" evidence="1">
    <location>
        <begin position="21"/>
        <end position="56"/>
    </location>
</feature>
<feature type="region of interest" description="Disordered" evidence="1">
    <location>
        <begin position="227"/>
        <end position="272"/>
    </location>
</feature>
<reference evidence="3" key="1">
    <citation type="submission" date="2023-07" db="EMBL/GenBank/DDBJ databases">
        <title>A draft genome of Kazachstania heterogenica Y-27499.</title>
        <authorList>
            <person name="Donic C."/>
            <person name="Kralova J.S."/>
            <person name="Fidel L."/>
            <person name="Ben-Dor S."/>
            <person name="Jung S."/>
        </authorList>
    </citation>
    <scope>NUCLEOTIDE SEQUENCE [LARGE SCALE GENOMIC DNA]</scope>
    <source>
        <strain evidence="3">Y27499</strain>
    </source>
</reference>